<organism evidence="2 3">
    <name type="scientific">Phaedon cochleariae</name>
    <name type="common">Mustard beetle</name>
    <dbReference type="NCBI Taxonomy" id="80249"/>
    <lineage>
        <taxon>Eukaryota</taxon>
        <taxon>Metazoa</taxon>
        <taxon>Ecdysozoa</taxon>
        <taxon>Arthropoda</taxon>
        <taxon>Hexapoda</taxon>
        <taxon>Insecta</taxon>
        <taxon>Pterygota</taxon>
        <taxon>Neoptera</taxon>
        <taxon>Endopterygota</taxon>
        <taxon>Coleoptera</taxon>
        <taxon>Polyphaga</taxon>
        <taxon>Cucujiformia</taxon>
        <taxon>Chrysomeloidea</taxon>
        <taxon>Chrysomelidae</taxon>
        <taxon>Chrysomelinae</taxon>
        <taxon>Chrysomelini</taxon>
        <taxon>Phaedon</taxon>
    </lineage>
</organism>
<keyword evidence="3" id="KW-1185">Reference proteome</keyword>
<evidence type="ECO:0000313" key="2">
    <source>
        <dbReference type="EMBL" id="CAG9825549.1"/>
    </source>
</evidence>
<sequence>MQSDGDEKKNKEWANSCHHTRPASSGNLVETYFLQMQKGISGSLEECRKAGLKCLCENLQFSLQDSDEKEETDTVFERTYDEIEEEVDNFEAGLSASITDNMEEISVCGVLLGSEDDELAKPDKHPVLPKRFSAPLSASRLADEKGNGQRSGRARVEIVPFGLCDSPDGLIRRAIDDLTSCPLSHTPPHK</sequence>
<accession>A0A9N9X5T3</accession>
<evidence type="ECO:0000256" key="1">
    <source>
        <dbReference type="SAM" id="MobiDB-lite"/>
    </source>
</evidence>
<dbReference type="Proteomes" id="UP001153737">
    <property type="component" value="Chromosome 9"/>
</dbReference>
<proteinExistence type="predicted"/>
<gene>
    <name evidence="2" type="ORF">PHAECO_LOCUS12845</name>
</gene>
<protein>
    <submittedName>
        <fullName evidence="2">Uncharacterized protein</fullName>
    </submittedName>
</protein>
<evidence type="ECO:0000313" key="3">
    <source>
        <dbReference type="Proteomes" id="UP001153737"/>
    </source>
</evidence>
<reference evidence="2" key="1">
    <citation type="submission" date="2022-01" db="EMBL/GenBank/DDBJ databases">
        <authorList>
            <person name="King R."/>
        </authorList>
    </citation>
    <scope>NUCLEOTIDE SEQUENCE</scope>
</reference>
<reference evidence="2" key="2">
    <citation type="submission" date="2022-10" db="EMBL/GenBank/DDBJ databases">
        <authorList>
            <consortium name="ENA_rothamsted_submissions"/>
            <consortium name="culmorum"/>
            <person name="King R."/>
        </authorList>
    </citation>
    <scope>NUCLEOTIDE SEQUENCE</scope>
</reference>
<dbReference type="AlphaFoldDB" id="A0A9N9X5T3"/>
<feature type="region of interest" description="Disordered" evidence="1">
    <location>
        <begin position="1"/>
        <end position="24"/>
    </location>
</feature>
<dbReference type="OrthoDB" id="6770368at2759"/>
<feature type="compositionally biased region" description="Basic and acidic residues" evidence="1">
    <location>
        <begin position="1"/>
        <end position="12"/>
    </location>
</feature>
<name>A0A9N9X5T3_PHACE</name>
<dbReference type="EMBL" id="OU896715">
    <property type="protein sequence ID" value="CAG9825549.1"/>
    <property type="molecule type" value="Genomic_DNA"/>
</dbReference>